<evidence type="ECO:0000256" key="2">
    <source>
        <dbReference type="SAM" id="SignalP"/>
    </source>
</evidence>
<feature type="compositionally biased region" description="Polar residues" evidence="1">
    <location>
        <begin position="87"/>
        <end position="102"/>
    </location>
</feature>
<dbReference type="EMBL" id="JAQQWP010000009">
    <property type="protein sequence ID" value="KAK8100783.1"/>
    <property type="molecule type" value="Genomic_DNA"/>
</dbReference>
<dbReference type="GO" id="GO:0004622">
    <property type="term" value="F:phosphatidylcholine lysophospholipase activity"/>
    <property type="evidence" value="ECO:0007669"/>
    <property type="project" value="TreeGrafter"/>
</dbReference>
<proteinExistence type="predicted"/>
<dbReference type="Gene3D" id="3.40.50.1110">
    <property type="entry name" value="SGNH hydrolase"/>
    <property type="match status" value="1"/>
</dbReference>
<gene>
    <name evidence="4" type="ORF">PG999_011157</name>
</gene>
<evidence type="ECO:0000313" key="4">
    <source>
        <dbReference type="EMBL" id="KAK8100783.1"/>
    </source>
</evidence>
<dbReference type="SUPFAM" id="SSF52266">
    <property type="entry name" value="SGNH hydrolase"/>
    <property type="match status" value="1"/>
</dbReference>
<dbReference type="InterPro" id="IPR036514">
    <property type="entry name" value="SGNH_hydro_sf"/>
</dbReference>
<dbReference type="Pfam" id="PF13472">
    <property type="entry name" value="Lipase_GDSL_2"/>
    <property type="match status" value="1"/>
</dbReference>
<dbReference type="AlphaFoldDB" id="A0AAW0QSR1"/>
<reference evidence="4 5" key="1">
    <citation type="submission" date="2023-01" db="EMBL/GenBank/DDBJ databases">
        <title>Analysis of 21 Apiospora genomes using comparative genomics revels a genus with tremendous synthesis potential of carbohydrate active enzymes and secondary metabolites.</title>
        <authorList>
            <person name="Sorensen T."/>
        </authorList>
    </citation>
    <scope>NUCLEOTIDE SEQUENCE [LARGE SCALE GENOMIC DNA]</scope>
    <source>
        <strain evidence="4 5">CBS 117206</strain>
    </source>
</reference>
<name>A0AAW0QSR1_9PEZI</name>
<comment type="caution">
    <text evidence="4">The sequence shown here is derived from an EMBL/GenBank/DDBJ whole genome shotgun (WGS) entry which is preliminary data.</text>
</comment>
<feature type="compositionally biased region" description="Basic and acidic residues" evidence="1">
    <location>
        <begin position="74"/>
        <end position="86"/>
    </location>
</feature>
<dbReference type="Gene3D" id="2.160.10.20">
    <property type="entry name" value="Insect antifreeze protein"/>
    <property type="match status" value="1"/>
</dbReference>
<evidence type="ECO:0000256" key="1">
    <source>
        <dbReference type="SAM" id="MobiDB-lite"/>
    </source>
</evidence>
<feature type="region of interest" description="Disordered" evidence="1">
    <location>
        <begin position="74"/>
        <end position="111"/>
    </location>
</feature>
<protein>
    <recommendedName>
        <fullName evidence="3">SGNH hydrolase-type esterase domain-containing protein</fullName>
    </recommendedName>
</protein>
<accession>A0AAW0QSR1</accession>
<evidence type="ECO:0000313" key="5">
    <source>
        <dbReference type="Proteomes" id="UP001392437"/>
    </source>
</evidence>
<evidence type="ECO:0000259" key="3">
    <source>
        <dbReference type="Pfam" id="PF13472"/>
    </source>
</evidence>
<keyword evidence="2" id="KW-0732">Signal</keyword>
<feature type="chain" id="PRO_5043597920" description="SGNH hydrolase-type esterase domain-containing protein" evidence="2">
    <location>
        <begin position="25"/>
        <end position="410"/>
    </location>
</feature>
<feature type="compositionally biased region" description="Basic and acidic residues" evidence="1">
    <location>
        <begin position="134"/>
        <end position="147"/>
    </location>
</feature>
<feature type="signal peptide" evidence="2">
    <location>
        <begin position="1"/>
        <end position="24"/>
    </location>
</feature>
<sequence length="410" mass="44216">MTRVTQLVGLLAFSSSLLSPLVAAQVDGSRIVDTTIDSRQVDGSRVGGEDIDARQVDGSKVYDTTVNWRRQVDGSHVGGDEIDSRQVDGSSVPETTINSRQVDGSRVGGEDIDARQVDGSKVYDTTVNWRRQVDGSHVGGDEIDSRQVDGSSVPETAIDSRQVDGSRVGSEGIDARQVDGSRITDDESLSARDDSEVKAEAAKKVPLRIMPLGASITQGVNSKDMNGYRKTVFDKLVTDGWKVDMVGCRANGTMGENSHHDGWPGFTIDQVHGKFTAAKGLKPNVVLLNAGTNDCAKPVDTAHAGKRLTSLIDDIFVSIPGVTVVISTLGPSGKHQACHEDLSKQYRDVFASYQKQKRRVALADLQKELDMKHIGKDGTHPTDDGYVVVGNIFHDAVKRVQGQIQKPAKQ</sequence>
<dbReference type="InterPro" id="IPR013830">
    <property type="entry name" value="SGNH_hydro"/>
</dbReference>
<dbReference type="PANTHER" id="PTHR30383">
    <property type="entry name" value="THIOESTERASE 1/PROTEASE 1/LYSOPHOSPHOLIPASE L1"/>
    <property type="match status" value="1"/>
</dbReference>
<organism evidence="4 5">
    <name type="scientific">Apiospora kogelbergensis</name>
    <dbReference type="NCBI Taxonomy" id="1337665"/>
    <lineage>
        <taxon>Eukaryota</taxon>
        <taxon>Fungi</taxon>
        <taxon>Dikarya</taxon>
        <taxon>Ascomycota</taxon>
        <taxon>Pezizomycotina</taxon>
        <taxon>Sordariomycetes</taxon>
        <taxon>Xylariomycetidae</taxon>
        <taxon>Amphisphaeriales</taxon>
        <taxon>Apiosporaceae</taxon>
        <taxon>Apiospora</taxon>
    </lineage>
</organism>
<keyword evidence="5" id="KW-1185">Reference proteome</keyword>
<dbReference type="PANTHER" id="PTHR30383:SF31">
    <property type="entry name" value="SGNH HYDROLASE-TYPE ESTERASE DOMAIN-CONTAINING PROTEIN-RELATED"/>
    <property type="match status" value="1"/>
</dbReference>
<feature type="domain" description="SGNH hydrolase-type esterase" evidence="3">
    <location>
        <begin position="212"/>
        <end position="386"/>
    </location>
</feature>
<dbReference type="InterPro" id="IPR051532">
    <property type="entry name" value="Ester_Hydrolysis_Enzymes"/>
</dbReference>
<feature type="region of interest" description="Disordered" evidence="1">
    <location>
        <begin position="134"/>
        <end position="156"/>
    </location>
</feature>
<dbReference type="Proteomes" id="UP001392437">
    <property type="component" value="Unassembled WGS sequence"/>
</dbReference>